<gene>
    <name evidence="4" type="ORF">FNAPI_11620</name>
</gene>
<comment type="caution">
    <text evidence="4">The sequence shown here is derived from an EMBL/GenBank/DDBJ whole genome shotgun (WGS) entry which is preliminary data.</text>
</comment>
<evidence type="ECO:0008006" key="6">
    <source>
        <dbReference type="Google" id="ProtNLM"/>
    </source>
</evidence>
<evidence type="ECO:0000259" key="2">
    <source>
        <dbReference type="Pfam" id="PF00753"/>
    </source>
</evidence>
<dbReference type="InterPro" id="IPR052159">
    <property type="entry name" value="Competence_DNA_uptake"/>
</dbReference>
<organism evidence="4 5">
    <name type="scientific">Fusarium napiforme</name>
    <dbReference type="NCBI Taxonomy" id="42672"/>
    <lineage>
        <taxon>Eukaryota</taxon>
        <taxon>Fungi</taxon>
        <taxon>Dikarya</taxon>
        <taxon>Ascomycota</taxon>
        <taxon>Pezizomycotina</taxon>
        <taxon>Sordariomycetes</taxon>
        <taxon>Hypocreomycetidae</taxon>
        <taxon>Hypocreales</taxon>
        <taxon>Nectriaceae</taxon>
        <taxon>Fusarium</taxon>
        <taxon>Fusarium fujikuroi species complex</taxon>
    </lineage>
</organism>
<dbReference type="InterPro" id="IPR046538">
    <property type="entry name" value="DUF6603"/>
</dbReference>
<reference evidence="4 5" key="1">
    <citation type="submission" date="2020-05" db="EMBL/GenBank/DDBJ databases">
        <title>Identification and distribution of gene clusters putatively required for synthesis of sphingolipid metabolism inhibitors in phylogenetically diverse species of the filamentous fungus Fusarium.</title>
        <authorList>
            <person name="Kim H.-S."/>
            <person name="Busman M."/>
            <person name="Brown D.W."/>
            <person name="Divon H."/>
            <person name="Uhlig S."/>
            <person name="Proctor R.H."/>
        </authorList>
    </citation>
    <scope>NUCLEOTIDE SEQUENCE [LARGE SCALE GENOMIC DNA]</scope>
    <source>
        <strain evidence="4 5">NRRL 25196</strain>
    </source>
</reference>
<evidence type="ECO:0000256" key="1">
    <source>
        <dbReference type="SAM" id="MobiDB-lite"/>
    </source>
</evidence>
<name>A0A8H5IHG3_9HYPO</name>
<dbReference type="Proteomes" id="UP000574317">
    <property type="component" value="Unassembled WGS sequence"/>
</dbReference>
<evidence type="ECO:0000259" key="3">
    <source>
        <dbReference type="Pfam" id="PF20248"/>
    </source>
</evidence>
<dbReference type="SUPFAM" id="SSF56281">
    <property type="entry name" value="Metallo-hydrolase/oxidoreductase"/>
    <property type="match status" value="1"/>
</dbReference>
<feature type="domain" description="Metallo-beta-lactamase" evidence="2">
    <location>
        <begin position="29"/>
        <end position="83"/>
    </location>
</feature>
<evidence type="ECO:0000313" key="5">
    <source>
        <dbReference type="Proteomes" id="UP000574317"/>
    </source>
</evidence>
<evidence type="ECO:0000313" key="4">
    <source>
        <dbReference type="EMBL" id="KAF5536846.1"/>
    </source>
</evidence>
<dbReference type="InterPro" id="IPR001279">
    <property type="entry name" value="Metallo-B-lactamas"/>
</dbReference>
<protein>
    <recommendedName>
        <fullName evidence="6">Metallo-beta-lactamase domain-containing protein</fullName>
    </recommendedName>
</protein>
<dbReference type="InterPro" id="IPR036866">
    <property type="entry name" value="RibonucZ/Hydroxyglut_hydro"/>
</dbReference>
<dbReference type="Pfam" id="PF00753">
    <property type="entry name" value="Lactamase_B"/>
    <property type="match status" value="1"/>
</dbReference>
<proteinExistence type="predicted"/>
<dbReference type="EMBL" id="JAAOAO010000555">
    <property type="protein sequence ID" value="KAF5536846.1"/>
    <property type="molecule type" value="Genomic_DNA"/>
</dbReference>
<keyword evidence="5" id="KW-1185">Reference proteome</keyword>
<feature type="region of interest" description="Disordered" evidence="1">
    <location>
        <begin position="1543"/>
        <end position="1565"/>
    </location>
</feature>
<accession>A0A8H5IHG3</accession>
<dbReference type="PANTHER" id="PTHR30619">
    <property type="entry name" value="DNA INTERNALIZATION/COMPETENCE PROTEIN COMEC/REC2"/>
    <property type="match status" value="1"/>
</dbReference>
<dbReference type="Pfam" id="PF20248">
    <property type="entry name" value="DUF6603"/>
    <property type="match status" value="1"/>
</dbReference>
<sequence>MADSVSSYHLNVDEGDCAIHLLKISNQLKSTVLIDGGRKSYGKAILHFMGSLQAKAENLQKFDAVIITHWDADHVEGILEFLRLQVQFKVQLEADKLVNRRDDEMQDALEKAEKNGKFKLGLLRYTGNKPATRFYVPYWDMDESNLSTDLTKGPENYKTIQKKALVTDGVIYLWLFVSGTTTGSMGQSRAYKLWVRFGVLGPMGDDLLGYDFFTGKKLNIRPDPDSPRDVSKFLYNQNWGSPAMYCMGCDIVSFSPVDRQSYQWTDDSNQSDLSKMNLDKMVLRKKRNTKSDDVSTTLIKGRTTGNNGCSIACMVIWPDSSQAKVSHYFAGDSGDQEEEQFLRWATVETTPGSGIREPIRIDTIKLSHHGAKFSTPARMFYLWRPSVIVVSNSMNSSWKHPAWELVACTWLYWHWRKKVLRAHRRILYATNFPIYLVRWYQEKKRRTAGVSIGSLASLDTPNADEFFDLWDNLKKRRVIPKKTINPRKMKGDEERIKIALARKTAQNWDEVSYITKGQYTGRAGNKWPTMEQSEKQRIRVILIMQEKTARAVYRFPADTMSELAPTMKRLSSFTKMSEAMRQLPKTLGRDETQGDAVSENRSHRTPIPQELAGVKTIENIIKDDEISEKLTRSNVSTFRDLAAPMVIFQPQGHNSVKDLQLGLFLSAATTSEASPNVAGLYFLTASDTNINSKITKYSVTEGHLDRFIGDLDTGAIVLAAEPPFETANPLPMTPLHETDESFEWLIFCLGSRDDPQCALRAGAAVTSNKSVNIMGFELETKLKYVGDDPSMPSSSPFFDRLVKFSTMRNGHAFDITGTRWPIMSANVGDADAVGPAHIVCMSLEESPGPLGSTVKVSEILSMFNFTSNEFLLRLANVADLELDPAKGAKNSIWYTPAEKHETTLRLCFKQSSTQGVSLLDTVKGVINTVTGVTANTPPQMSIEPRLIVKKTWALPYEDDVDVEIRKAVTVLLELEFPGKNRTMQLETALTFKEDKVEFVLNFKQGDSFLDILSFIANIFGVDTLATDIKKYLPQLDDIMVRQVTYTHETDVQAIEVVLQVNFGGMIMLCTLHVDILAGGNNLKFSGSLFAESRTPHLGDDFFWVPYSSYVEPWTVLEIAPVVNSAGLLEEVPATEVGDLSKAFNALRSNDQDPLKTSPTSLELVGLNFALSQEEVLFSATVMSDAPNEEGVPAIKLLAASLDLRYDIKAGKVSNCSLATSLPLISPVPGIPPAVCNLSLTFNNPTWTLKGGLQGVRGSLLYSLFDQSSNEEMVQLLSNVILSLQLTYEYDGNAKASSFIAEGILRLGKLVFGVTYNYPKTREWTFAASLNVLKDDETEKEDSLLSVIGSLCGKELTEIVPDFVGKISVKPVGNTDLSSLKVVKLEKAILVLVRLQITATTSIAFYQYQHKRENTSAKAPAVKRALVFSLSQLPSVDKIPLIGSIKQPFDEARFMWIGGGDDKGWKRKEVQVLNDKLNDEAKLGKDYPRMIFKNPGQQGQASSSRIHTSAADDDIVLRGGFHLCLIQNGEIRLDHVFGVKKAGEKDVSSNDGEDDDSFGSRATTSPMNKTMGPVTITGIGVAVDVDGEKLKIIIDGTVKLGPIDLTLIGFSLDFDLKGVTLTTLEKIKLPTFNLAGLAVGFQKDPITIAGLFERQITPGSDLYLGGAIIGFKEWRLEAGGYYGKSKAPPKSKSLSNFRTLEEEEFKAFLAYFRVSGPIATIGYAEIRGVVGGFGYNTSVRIPTMQDVQDFPFLAQKQEATPSKALEKMLAGGWFSNKQGQNWVAAGMTILAFQMLTVSAVVLVEWGSGVKLGIFGLATAEMPKHLPKKFAVVQLGVVATVDFDAGTMKVDGQLTPASFVLDPSCHLTGGFALYAWFGPGTQQGDWVFTIGGYHPSYHKPEPYPNPPRLGINWSYNSSINITGGAYFTITPKMIMGGGSLHVTLSLGSLYAYLDAFADFLINYQPFMYRASGGITVGVHYTLDLWLVSIPINVNLGAVITFQGPPLSGQVYVNFYVFAFRVEFGTQQSEKNDPIGLLEFEKLVRQTTPKPKAGMITDDLGNQDEDPLAPPHILNCISGLVPNGSEPPKPESPWVVRGAIFAFTVSCKFAIQTANIITLREQDGELVPDHTEPVKNGAAGKVCAKPMQRNQALGQSFLEVSITPPPLRPTMDEVKPQATNPAWKKYDVGYSNLPTALWGEYRESQDPAKPGNDSSAILNNSSAGTTQLLTSLTLYSPPSLRAEVSIARFNVAKSMGLNAGKRDTFPPVVPYHDKWLPLPTKADPEDQYSDLKVAWEKENSPVRAAARFMANLGLGGWEWPAAASEKEDEGIKIPQRFIGEMKQWWIEPPVLCT</sequence>
<dbReference type="PANTHER" id="PTHR30619:SF1">
    <property type="entry name" value="RECOMBINATION PROTEIN 2"/>
    <property type="match status" value="1"/>
</dbReference>
<dbReference type="Gene3D" id="3.60.15.10">
    <property type="entry name" value="Ribonuclease Z/Hydroxyacylglutathione hydrolase-like"/>
    <property type="match status" value="1"/>
</dbReference>
<feature type="domain" description="DUF6603" evidence="3">
    <location>
        <begin position="1567"/>
        <end position="2102"/>
    </location>
</feature>